<feature type="modified residue" description="4-aspartylphosphate" evidence="14">
    <location>
        <position position="1105"/>
    </location>
</feature>
<evidence type="ECO:0000256" key="12">
    <source>
        <dbReference type="ARBA" id="ARBA00023136"/>
    </source>
</evidence>
<dbReference type="Gene3D" id="3.40.50.2300">
    <property type="match status" value="1"/>
</dbReference>
<dbReference type="SMART" id="SM00387">
    <property type="entry name" value="HATPase_c"/>
    <property type="match status" value="1"/>
</dbReference>
<evidence type="ECO:0000256" key="10">
    <source>
        <dbReference type="ARBA" id="ARBA00022989"/>
    </source>
</evidence>
<feature type="region of interest" description="Disordered" evidence="16">
    <location>
        <begin position="855"/>
        <end position="882"/>
    </location>
</feature>
<feature type="compositionally biased region" description="Polar residues" evidence="16">
    <location>
        <begin position="720"/>
        <end position="740"/>
    </location>
</feature>
<keyword evidence="9" id="KW-0067">ATP-binding</keyword>
<dbReference type="Pfam" id="PF02518">
    <property type="entry name" value="HATPase_c"/>
    <property type="match status" value="1"/>
</dbReference>
<keyword evidence="11" id="KW-0902">Two-component regulatory system</keyword>
<evidence type="ECO:0000313" key="21">
    <source>
        <dbReference type="EMBL" id="CCX07589.1"/>
    </source>
</evidence>
<dbReference type="GO" id="GO:0005524">
    <property type="term" value="F:ATP binding"/>
    <property type="evidence" value="ECO:0007669"/>
    <property type="project" value="UniProtKB-KW"/>
</dbReference>
<dbReference type="Pfam" id="PF00072">
    <property type="entry name" value="Response_reg"/>
    <property type="match status" value="1"/>
</dbReference>
<dbReference type="Gene3D" id="6.10.340.10">
    <property type="match status" value="1"/>
</dbReference>
<accession>U4L087</accession>
<feature type="region of interest" description="Disordered" evidence="16">
    <location>
        <begin position="920"/>
        <end position="1044"/>
    </location>
</feature>
<dbReference type="AlphaFoldDB" id="U4L087"/>
<dbReference type="PROSITE" id="PS50110">
    <property type="entry name" value="RESPONSE_REGULATORY"/>
    <property type="match status" value="1"/>
</dbReference>
<dbReference type="CDD" id="cd17546">
    <property type="entry name" value="REC_hyHK_CKI1_RcsC-like"/>
    <property type="match status" value="1"/>
</dbReference>
<dbReference type="InterPro" id="IPR005467">
    <property type="entry name" value="His_kinase_dom"/>
</dbReference>
<dbReference type="Gene3D" id="1.10.287.130">
    <property type="match status" value="1"/>
</dbReference>
<evidence type="ECO:0000259" key="18">
    <source>
        <dbReference type="PROSITE" id="PS50109"/>
    </source>
</evidence>
<evidence type="ECO:0000256" key="4">
    <source>
        <dbReference type="ARBA" id="ARBA00022553"/>
    </source>
</evidence>
<evidence type="ECO:0000256" key="7">
    <source>
        <dbReference type="ARBA" id="ARBA00022741"/>
    </source>
</evidence>
<dbReference type="PANTHER" id="PTHR43047">
    <property type="entry name" value="TWO-COMPONENT HISTIDINE PROTEIN KINASE"/>
    <property type="match status" value="1"/>
</dbReference>
<dbReference type="GO" id="GO:0009927">
    <property type="term" value="F:histidine phosphotransfer kinase activity"/>
    <property type="evidence" value="ECO:0007669"/>
    <property type="project" value="TreeGrafter"/>
</dbReference>
<dbReference type="InterPro" id="IPR003661">
    <property type="entry name" value="HisK_dim/P_dom"/>
</dbReference>
<protein>
    <recommendedName>
        <fullName evidence="3">histidine kinase</fullName>
        <ecNumber evidence="3">2.7.13.3</ecNumber>
    </recommendedName>
</protein>
<dbReference type="InterPro" id="IPR001789">
    <property type="entry name" value="Sig_transdc_resp-reg_receiver"/>
</dbReference>
<dbReference type="PRINTS" id="PR00344">
    <property type="entry name" value="BCTRLSENSOR"/>
</dbReference>
<keyword evidence="4 14" id="KW-0597">Phosphoprotein</keyword>
<feature type="transmembrane region" description="Helical" evidence="17">
    <location>
        <begin position="358"/>
        <end position="382"/>
    </location>
</feature>
<feature type="compositionally biased region" description="Low complexity" evidence="16">
    <location>
        <begin position="421"/>
        <end position="433"/>
    </location>
</feature>
<name>U4L087_PYROM</name>
<keyword evidence="13" id="KW-0325">Glycoprotein</keyword>
<keyword evidence="12 17" id="KW-0472">Membrane</keyword>
<keyword evidence="22" id="KW-1185">Reference proteome</keyword>
<feature type="domain" description="HAMP" evidence="20">
    <location>
        <begin position="443"/>
        <end position="475"/>
    </location>
</feature>
<feature type="compositionally biased region" description="Polar residues" evidence="16">
    <location>
        <begin position="943"/>
        <end position="953"/>
    </location>
</feature>
<feature type="compositionally biased region" description="Basic and acidic residues" evidence="16">
    <location>
        <begin position="973"/>
        <end position="993"/>
    </location>
</feature>
<evidence type="ECO:0000256" key="14">
    <source>
        <dbReference type="PROSITE-ProRule" id="PRU00169"/>
    </source>
</evidence>
<keyword evidence="10 17" id="KW-1133">Transmembrane helix</keyword>
<feature type="domain" description="Histidine kinase" evidence="18">
    <location>
        <begin position="508"/>
        <end position="846"/>
    </location>
</feature>
<proteinExistence type="predicted"/>
<dbReference type="InterPro" id="IPR036890">
    <property type="entry name" value="HATPase_C_sf"/>
</dbReference>
<dbReference type="SUPFAM" id="SSF52172">
    <property type="entry name" value="CheY-like"/>
    <property type="match status" value="1"/>
</dbReference>
<evidence type="ECO:0000256" key="13">
    <source>
        <dbReference type="ARBA" id="ARBA00023180"/>
    </source>
</evidence>
<dbReference type="InterPro" id="IPR003594">
    <property type="entry name" value="HATPase_dom"/>
</dbReference>
<dbReference type="GO" id="GO:0005886">
    <property type="term" value="C:plasma membrane"/>
    <property type="evidence" value="ECO:0007669"/>
    <property type="project" value="UniProtKB-ARBA"/>
</dbReference>
<feature type="region of interest" description="Disordered" evidence="16">
    <location>
        <begin position="421"/>
        <end position="440"/>
    </location>
</feature>
<dbReference type="eggNOG" id="KOG0519">
    <property type="taxonomic scope" value="Eukaryota"/>
</dbReference>
<dbReference type="OrthoDB" id="60033at2759"/>
<reference evidence="21 22" key="1">
    <citation type="journal article" date="2013" name="PLoS Genet.">
        <title>The genome and development-dependent transcriptomes of Pyronema confluens: a window into fungal evolution.</title>
        <authorList>
            <person name="Traeger S."/>
            <person name="Altegoer F."/>
            <person name="Freitag M."/>
            <person name="Gabaldon T."/>
            <person name="Kempken F."/>
            <person name="Kumar A."/>
            <person name="Marcet-Houben M."/>
            <person name="Poggeler S."/>
            <person name="Stajich J.E."/>
            <person name="Nowrousian M."/>
        </authorList>
    </citation>
    <scope>NUCLEOTIDE SEQUENCE [LARGE SCALE GENOMIC DNA]</scope>
    <source>
        <strain evidence="22">CBS 100304</strain>
        <tissue evidence="21">Vegetative mycelium</tissue>
    </source>
</reference>
<dbReference type="Proteomes" id="UP000018144">
    <property type="component" value="Unassembled WGS sequence"/>
</dbReference>
<dbReference type="EMBL" id="HF935357">
    <property type="protein sequence ID" value="CCX07589.1"/>
    <property type="molecule type" value="Genomic_DNA"/>
</dbReference>
<feature type="compositionally biased region" description="Polar residues" evidence="16">
    <location>
        <begin position="868"/>
        <end position="878"/>
    </location>
</feature>
<evidence type="ECO:0000256" key="5">
    <source>
        <dbReference type="ARBA" id="ARBA00022679"/>
    </source>
</evidence>
<dbReference type="FunFam" id="3.40.50.2300:FF:000289">
    <property type="entry name" value="Osmosensing histidine protein kinase SLN1"/>
    <property type="match status" value="1"/>
</dbReference>
<evidence type="ECO:0000256" key="9">
    <source>
        <dbReference type="ARBA" id="ARBA00022840"/>
    </source>
</evidence>
<dbReference type="PROSITE" id="PS50885">
    <property type="entry name" value="HAMP"/>
    <property type="match status" value="1"/>
</dbReference>
<evidence type="ECO:0000256" key="1">
    <source>
        <dbReference type="ARBA" id="ARBA00000085"/>
    </source>
</evidence>
<dbReference type="InterPro" id="IPR003660">
    <property type="entry name" value="HAMP_dom"/>
</dbReference>
<dbReference type="Pfam" id="PF00512">
    <property type="entry name" value="HisKA"/>
    <property type="match status" value="1"/>
</dbReference>
<evidence type="ECO:0000256" key="15">
    <source>
        <dbReference type="SAM" id="Coils"/>
    </source>
</evidence>
<evidence type="ECO:0000256" key="3">
    <source>
        <dbReference type="ARBA" id="ARBA00012438"/>
    </source>
</evidence>
<dbReference type="InterPro" id="IPR004358">
    <property type="entry name" value="Sig_transdc_His_kin-like_C"/>
</dbReference>
<comment type="subcellular location">
    <subcellularLocation>
        <location evidence="2">Membrane</location>
    </subcellularLocation>
</comment>
<feature type="compositionally biased region" description="Basic and acidic residues" evidence="16">
    <location>
        <begin position="1013"/>
        <end position="1044"/>
    </location>
</feature>
<dbReference type="EC" id="2.7.13.3" evidence="3"/>
<keyword evidence="5" id="KW-0808">Transferase</keyword>
<dbReference type="PROSITE" id="PS50109">
    <property type="entry name" value="HIS_KIN"/>
    <property type="match status" value="1"/>
</dbReference>
<dbReference type="GO" id="GO:0000155">
    <property type="term" value="F:phosphorelay sensor kinase activity"/>
    <property type="evidence" value="ECO:0007669"/>
    <property type="project" value="InterPro"/>
</dbReference>
<evidence type="ECO:0000256" key="6">
    <source>
        <dbReference type="ARBA" id="ARBA00022692"/>
    </source>
</evidence>
<evidence type="ECO:0000256" key="2">
    <source>
        <dbReference type="ARBA" id="ARBA00004370"/>
    </source>
</evidence>
<dbReference type="Gene3D" id="3.30.565.10">
    <property type="entry name" value="Histidine kinase-like ATPase, C-terminal domain"/>
    <property type="match status" value="1"/>
</dbReference>
<feature type="domain" description="Response regulatory" evidence="19">
    <location>
        <begin position="1050"/>
        <end position="1170"/>
    </location>
</feature>
<feature type="region of interest" description="Disordered" evidence="16">
    <location>
        <begin position="677"/>
        <end position="767"/>
    </location>
</feature>
<dbReference type="InterPro" id="IPR011006">
    <property type="entry name" value="CheY-like_superfamily"/>
</dbReference>
<comment type="catalytic activity">
    <reaction evidence="1">
        <text>ATP + protein L-histidine = ADP + protein N-phospho-L-histidine.</text>
        <dbReference type="EC" id="2.7.13.3"/>
    </reaction>
</comment>
<evidence type="ECO:0000256" key="8">
    <source>
        <dbReference type="ARBA" id="ARBA00022777"/>
    </source>
</evidence>
<feature type="compositionally biased region" description="Pro residues" evidence="16">
    <location>
        <begin position="696"/>
        <end position="715"/>
    </location>
</feature>
<evidence type="ECO:0000256" key="16">
    <source>
        <dbReference type="SAM" id="MobiDB-lite"/>
    </source>
</evidence>
<dbReference type="SUPFAM" id="SSF47384">
    <property type="entry name" value="Homodimeric domain of signal transducing histidine kinase"/>
    <property type="match status" value="1"/>
</dbReference>
<evidence type="ECO:0000256" key="11">
    <source>
        <dbReference type="ARBA" id="ARBA00023012"/>
    </source>
</evidence>
<evidence type="ECO:0000313" key="22">
    <source>
        <dbReference type="Proteomes" id="UP000018144"/>
    </source>
</evidence>
<dbReference type="STRING" id="1076935.U4L087"/>
<sequence>MKINLKYQLCWYYSSNLVSDLRSARLEVIALLKSKELTQTLLLLSTTATGLAARISIIDALTIPENHENFTRNWTDASKAFSTFLSSYPDVLYVSVQNLTLDKCYLNITTVTGNQIFEDYGLVPVGHYFEAPILDNLNIPAAFNALEGAPGNVSTLIPAEDRDGIVPANATRSGLFLGPLMFNTTTSQTGPIYVASLTVPVFNNTTAVLSARNILGYMTVVFNLQSLIDITKSTEGLGKTGKVLLLGPESRLNRWDNTTGEFRLTENYQYILPPTNSPELALRKVPVRQYPAAMRAWQNSNARGGISGVDLDTRDAFGTKSSVGYSSVTFDATNSSFLLMVEQTYAEAFEPMHKLRTIVIATVFGTVGLILIVTFPVAHYAVRPIRRLHMATKLCGRPPEYREEPKRRPWWSPGFGRGSRISNISDTSSQNSSGRRDNFRIPQKVPLDRHYITDELTALINTFNAMTEELLEQYEKLEEKVRQRTEQLEQQTVLAESANEAKTMFIANVSHELRTPLNGILGMCSLVLEETSLPQATRENLEVVFKSGQLLLHLLNDLITFSKNQVWGAQVTLENSPFRIRDFISQISALFDSQARDKNIELTYEVVPRDGMEFVLIGDVNRILQVIINLISNSLKFTNDGGSVQLMIVMESIPTTGSVDITPYSIDETGTADYMSSPIFFNSPANSPSTEITSPRPSPSPRHSPPPSTQRPTRPPLFTRRSTTSGAANTESDITKTLLTRSKKFLNPETAAEAPRSHVPSPSSSSTAHYVEFRVIDTGPGVSEGMQEKIFEPFVQADVGLSRKYGGTGLGLSICQQLAKLMGGDVHLKSFEGAGSTFTLRIPLHFSAQSLTSAASASSNEYPRRPLSISNKSGPTTTRSLSAFSGAFSGASRRSGGKDSQGEGNLRLVGLSQPFFVPSRNESEESFEHRDQMTPVTEVDTPAVSTIRGTVRSSRGDGYDFPPLLTPEEGDEHEEKRREGLPEVRVDSPDTEKGPSGAADTEKTGTTTATTKSEPETAVAEKEKEKSAQQEPAEKPEPSGSAEEDKSIIKVLVVEDNKINQKLVTKVLQLEGVKEVTLAEDGQEAIDRVKEVMVQQRVFDIVFMDIQMPNVDGHEATRQIRAMGYKAPIIALTAFAEESNIRECYDAGMDCFLAKPIKRPQIRQMIDTYCPGKEKN</sequence>
<keyword evidence="7" id="KW-0547">Nucleotide-binding</keyword>
<dbReference type="CDD" id="cd16922">
    <property type="entry name" value="HATPase_EvgS-ArcB-TorS-like"/>
    <property type="match status" value="1"/>
</dbReference>
<feature type="compositionally biased region" description="Basic and acidic residues" evidence="16">
    <location>
        <begin position="921"/>
        <end position="932"/>
    </location>
</feature>
<evidence type="ECO:0000259" key="20">
    <source>
        <dbReference type="PROSITE" id="PS50885"/>
    </source>
</evidence>
<dbReference type="GO" id="GO:0007234">
    <property type="term" value="P:osmosensory signaling via phosphorelay pathway"/>
    <property type="evidence" value="ECO:0007669"/>
    <property type="project" value="UniProtKB-ARBA"/>
</dbReference>
<dbReference type="SMART" id="SM00448">
    <property type="entry name" value="REC"/>
    <property type="match status" value="1"/>
</dbReference>
<keyword evidence="6 17" id="KW-0812">Transmembrane</keyword>
<dbReference type="CDD" id="cd00082">
    <property type="entry name" value="HisKA"/>
    <property type="match status" value="1"/>
</dbReference>
<keyword evidence="15" id="KW-0175">Coiled coil</keyword>
<dbReference type="SUPFAM" id="SSF55874">
    <property type="entry name" value="ATPase domain of HSP90 chaperone/DNA topoisomerase II/histidine kinase"/>
    <property type="match status" value="2"/>
</dbReference>
<gene>
    <name evidence="21" type="ORF">PCON_07178</name>
</gene>
<organism evidence="21 22">
    <name type="scientific">Pyronema omphalodes (strain CBS 100304)</name>
    <name type="common">Pyronema confluens</name>
    <dbReference type="NCBI Taxonomy" id="1076935"/>
    <lineage>
        <taxon>Eukaryota</taxon>
        <taxon>Fungi</taxon>
        <taxon>Dikarya</taxon>
        <taxon>Ascomycota</taxon>
        <taxon>Pezizomycotina</taxon>
        <taxon>Pezizomycetes</taxon>
        <taxon>Pezizales</taxon>
        <taxon>Pyronemataceae</taxon>
        <taxon>Pyronema</taxon>
    </lineage>
</organism>
<dbReference type="PANTHER" id="PTHR43047:SF72">
    <property type="entry name" value="OSMOSENSING HISTIDINE PROTEIN KINASE SLN1"/>
    <property type="match status" value="1"/>
</dbReference>
<evidence type="ECO:0000259" key="19">
    <source>
        <dbReference type="PROSITE" id="PS50110"/>
    </source>
</evidence>
<dbReference type="OMA" id="MRTHNEM"/>
<dbReference type="SMART" id="SM00388">
    <property type="entry name" value="HisKA"/>
    <property type="match status" value="1"/>
</dbReference>
<dbReference type="FunFam" id="1.10.287.130:FF:000004">
    <property type="entry name" value="Ethylene receptor 1"/>
    <property type="match status" value="1"/>
</dbReference>
<keyword evidence="8" id="KW-0418">Kinase</keyword>
<evidence type="ECO:0000256" key="17">
    <source>
        <dbReference type="SAM" id="Phobius"/>
    </source>
</evidence>
<dbReference type="InterPro" id="IPR036097">
    <property type="entry name" value="HisK_dim/P_sf"/>
</dbReference>
<feature type="coiled-coil region" evidence="15">
    <location>
        <begin position="460"/>
        <end position="494"/>
    </location>
</feature>